<name>A0A0D3JP29_EMIH1</name>
<evidence type="ECO:0000313" key="2">
    <source>
        <dbReference type="EnsemblProtists" id="EOD25264"/>
    </source>
</evidence>
<dbReference type="EnsemblProtists" id="EOD25264">
    <property type="protein sequence ID" value="EOD25264"/>
    <property type="gene ID" value="EMIHUDRAFT_115605"/>
</dbReference>
<keyword evidence="3" id="KW-1185">Reference proteome</keyword>
<dbReference type="KEGG" id="ehx:EMIHUDRAFT_115605"/>
<dbReference type="HOGENOM" id="CLU_065057_0_0_1"/>
<reference evidence="2" key="2">
    <citation type="submission" date="2024-10" db="UniProtKB">
        <authorList>
            <consortium name="EnsemblProtists"/>
        </authorList>
    </citation>
    <scope>IDENTIFICATION</scope>
</reference>
<accession>A0A0D3JP29</accession>
<feature type="region of interest" description="Disordered" evidence="1">
    <location>
        <begin position="261"/>
        <end position="285"/>
    </location>
</feature>
<feature type="compositionally biased region" description="Acidic residues" evidence="1">
    <location>
        <begin position="333"/>
        <end position="364"/>
    </location>
</feature>
<protein>
    <submittedName>
        <fullName evidence="2">Uncharacterized protein</fullName>
    </submittedName>
</protein>
<feature type="region of interest" description="Disordered" evidence="1">
    <location>
        <begin position="329"/>
        <end position="364"/>
    </location>
</feature>
<dbReference type="RefSeq" id="XP_005777693.1">
    <property type="nucleotide sequence ID" value="XM_005777636.1"/>
</dbReference>
<sequence length="364" mass="39531">MPPAPVVATECANAYVCPLDAAKLVALRHIVEGLRQESGGQKSALVFKPRRWRFHAERPTWKSDIRWISAADEQTFRGLFEPLFAKLGIASLFSFLGDMALFSGFFVTRGHTRKTHFHTDFGDTGSRCFTLMTPLYDMADLRDCHLLCQVPTDGEAAACAPAADAPAADVPAACPLADAPVACTVAAAAVAAAASVGARDVIRQYRYELGTAIAFGDGFVHGTETGEAPSQLAFLCFTFGDRRCTPEQWSAAEGYIKEQGPVYQDPTGRLVEGSSNKRARDGDAAKSIESKAASWAEEFGGLEEDDQYAYLQALAVKMNGMHLQFLRGMPNLAEEDDDLEEEYDDEDDEESEDDGEEAAGDDDE</sequence>
<organism evidence="2 3">
    <name type="scientific">Emiliania huxleyi (strain CCMP1516)</name>
    <dbReference type="NCBI Taxonomy" id="280463"/>
    <lineage>
        <taxon>Eukaryota</taxon>
        <taxon>Haptista</taxon>
        <taxon>Haptophyta</taxon>
        <taxon>Prymnesiophyceae</taxon>
        <taxon>Isochrysidales</taxon>
        <taxon>Noelaerhabdaceae</taxon>
        <taxon>Emiliania</taxon>
    </lineage>
</organism>
<dbReference type="GeneID" id="17270844"/>
<dbReference type="PaxDb" id="2903-EOD25264"/>
<reference evidence="3" key="1">
    <citation type="journal article" date="2013" name="Nature">
        <title>Pan genome of the phytoplankton Emiliania underpins its global distribution.</title>
        <authorList>
            <person name="Read B.A."/>
            <person name="Kegel J."/>
            <person name="Klute M.J."/>
            <person name="Kuo A."/>
            <person name="Lefebvre S.C."/>
            <person name="Maumus F."/>
            <person name="Mayer C."/>
            <person name="Miller J."/>
            <person name="Monier A."/>
            <person name="Salamov A."/>
            <person name="Young J."/>
            <person name="Aguilar M."/>
            <person name="Claverie J.M."/>
            <person name="Frickenhaus S."/>
            <person name="Gonzalez K."/>
            <person name="Herman E.K."/>
            <person name="Lin Y.C."/>
            <person name="Napier J."/>
            <person name="Ogata H."/>
            <person name="Sarno A.F."/>
            <person name="Shmutz J."/>
            <person name="Schroeder D."/>
            <person name="de Vargas C."/>
            <person name="Verret F."/>
            <person name="von Dassow P."/>
            <person name="Valentin K."/>
            <person name="Van de Peer Y."/>
            <person name="Wheeler G."/>
            <person name="Dacks J.B."/>
            <person name="Delwiche C.F."/>
            <person name="Dyhrman S.T."/>
            <person name="Glockner G."/>
            <person name="John U."/>
            <person name="Richards T."/>
            <person name="Worden A.Z."/>
            <person name="Zhang X."/>
            <person name="Grigoriev I.V."/>
            <person name="Allen A.E."/>
            <person name="Bidle K."/>
            <person name="Borodovsky M."/>
            <person name="Bowler C."/>
            <person name="Brownlee C."/>
            <person name="Cock J.M."/>
            <person name="Elias M."/>
            <person name="Gladyshev V.N."/>
            <person name="Groth M."/>
            <person name="Guda C."/>
            <person name="Hadaegh A."/>
            <person name="Iglesias-Rodriguez M.D."/>
            <person name="Jenkins J."/>
            <person name="Jones B.M."/>
            <person name="Lawson T."/>
            <person name="Leese F."/>
            <person name="Lindquist E."/>
            <person name="Lobanov A."/>
            <person name="Lomsadze A."/>
            <person name="Malik S.B."/>
            <person name="Marsh M.E."/>
            <person name="Mackinder L."/>
            <person name="Mock T."/>
            <person name="Mueller-Roeber B."/>
            <person name="Pagarete A."/>
            <person name="Parker M."/>
            <person name="Probert I."/>
            <person name="Quesneville H."/>
            <person name="Raines C."/>
            <person name="Rensing S.A."/>
            <person name="Riano-Pachon D.M."/>
            <person name="Richier S."/>
            <person name="Rokitta S."/>
            <person name="Shiraiwa Y."/>
            <person name="Soanes D.M."/>
            <person name="van der Giezen M."/>
            <person name="Wahlund T.M."/>
            <person name="Williams B."/>
            <person name="Wilson W."/>
            <person name="Wolfe G."/>
            <person name="Wurch L.L."/>
        </authorList>
    </citation>
    <scope>NUCLEOTIDE SEQUENCE</scope>
</reference>
<proteinExistence type="predicted"/>
<dbReference type="AlphaFoldDB" id="A0A0D3JP29"/>
<dbReference type="Proteomes" id="UP000013827">
    <property type="component" value="Unassembled WGS sequence"/>
</dbReference>
<evidence type="ECO:0000256" key="1">
    <source>
        <dbReference type="SAM" id="MobiDB-lite"/>
    </source>
</evidence>
<evidence type="ECO:0000313" key="3">
    <source>
        <dbReference type="Proteomes" id="UP000013827"/>
    </source>
</evidence>